<protein>
    <recommendedName>
        <fullName evidence="2">Fibronectin type-III domain-containing protein</fullName>
    </recommendedName>
</protein>
<comment type="caution">
    <text evidence="1">The sequence shown here is derived from an EMBL/GenBank/DDBJ whole genome shotgun (WGS) entry which is preliminary data.</text>
</comment>
<dbReference type="AlphaFoldDB" id="A0A0F9IVG2"/>
<name>A0A0F9IVG2_9ZZZZ</name>
<dbReference type="InterPro" id="IPR013783">
    <property type="entry name" value="Ig-like_fold"/>
</dbReference>
<evidence type="ECO:0000313" key="1">
    <source>
        <dbReference type="EMBL" id="KKM61324.1"/>
    </source>
</evidence>
<sequence>MKKFKAGFALLSMIFLLAIVPYAHAFDYTGPGKDVTFAWDANTEADLAGYRIYWAATSGGHLFAIDNGTQFQEVLLATPPTGFDPALPGMTVPIAADGDYYWVAIAFDAGGYESGPSSEISTQIDNPPAPPGGFRQTAVTAKLEFKLFWSPQYKTVRLTNTTTANLKTK</sequence>
<dbReference type="EMBL" id="LAZR01011505">
    <property type="protein sequence ID" value="KKM61324.1"/>
    <property type="molecule type" value="Genomic_DNA"/>
</dbReference>
<organism evidence="1">
    <name type="scientific">marine sediment metagenome</name>
    <dbReference type="NCBI Taxonomy" id="412755"/>
    <lineage>
        <taxon>unclassified sequences</taxon>
        <taxon>metagenomes</taxon>
        <taxon>ecological metagenomes</taxon>
    </lineage>
</organism>
<accession>A0A0F9IVG2</accession>
<reference evidence="1" key="1">
    <citation type="journal article" date="2015" name="Nature">
        <title>Complex archaea that bridge the gap between prokaryotes and eukaryotes.</title>
        <authorList>
            <person name="Spang A."/>
            <person name="Saw J.H."/>
            <person name="Jorgensen S.L."/>
            <person name="Zaremba-Niedzwiedzka K."/>
            <person name="Martijn J."/>
            <person name="Lind A.E."/>
            <person name="van Eijk R."/>
            <person name="Schleper C."/>
            <person name="Guy L."/>
            <person name="Ettema T.J."/>
        </authorList>
    </citation>
    <scope>NUCLEOTIDE SEQUENCE</scope>
</reference>
<proteinExistence type="predicted"/>
<gene>
    <name evidence="1" type="ORF">LCGC14_1532880</name>
</gene>
<dbReference type="Gene3D" id="2.60.40.10">
    <property type="entry name" value="Immunoglobulins"/>
    <property type="match status" value="1"/>
</dbReference>
<evidence type="ECO:0008006" key="2">
    <source>
        <dbReference type="Google" id="ProtNLM"/>
    </source>
</evidence>